<dbReference type="PANTHER" id="PTHR43539">
    <property type="entry name" value="FLAVIN-BINDING MONOOXYGENASE-LIKE PROTEIN (AFU_ORTHOLOGUE AFUA_4G09220)"/>
    <property type="match status" value="1"/>
</dbReference>
<dbReference type="PRINTS" id="PR00411">
    <property type="entry name" value="PNDRDTASEI"/>
</dbReference>
<sequence>MATADVDTPVPSHMRTVPGSVNIHVARFPRSKNSSNNSSNNNNNNNKTPASAIDPAKVASAFLDTFNQALDKNDFTTLSTLFVENGYWRDHLAVTWAFRTVRTPAGILDFAQSSAKSRDGFRLKKLTVDHSGAAARAPKVAPVDAAGEVPGVQFFIALQTALGSGTGLVKLVQEEEGGEWRIFTLYTRLEQLRGHEEATYERRGQGVQHGGRPGRKNWAERREADANFETTEPAVFVVGAGQAGLTAAARLKMLGIPTLVIDQNERVGDNWRKRYHQLVLHDPVWYDHLPYMPFPPSWPIFTPKDKLADFFEAYARLLELDVWTRTELVHAQYDADKKRWKVIVNRKRADGAGEVRTFYPRHVIQATGHSGKKNQPELKGAETFQGHRLCHSSEFPGAREDGEGRKAIVIGSCNSAHDIAQDFLEKGYDVTMVQRSTTHVVSSKAITDIALKGVYSEDGPPVDDADMLIHGMPTSVLKAVQIKVNELQTAHDKDILEGLARAGFKVDRGPDDAGLFFKYFQRGGGYYIDVGASQLIADGKIKVKQGQEVESVLPHGLRFADGTELDADEIVLATGYQNMRTQTRAMFGDEVADRVGDVWGFNEEGEMRIIWQRSGHPGFWFHGGNLALCRYYSRFLALQIKALEEGLYEDGDI</sequence>
<keyword evidence="3" id="KW-0503">Monooxygenase</keyword>
<protein>
    <submittedName>
        <fullName evidence="3">Indole-3-pyruvate monooxygenase-like protein</fullName>
    </submittedName>
</protein>
<keyword evidence="1" id="KW-0560">Oxidoreductase</keyword>
<keyword evidence="3" id="KW-0670">Pyruvate</keyword>
<gene>
    <name evidence="3" type="ORF">ACRE_016320</name>
</gene>
<dbReference type="InterPro" id="IPR050982">
    <property type="entry name" value="Auxin_biosynth/cation_transpt"/>
</dbReference>
<evidence type="ECO:0000256" key="2">
    <source>
        <dbReference type="SAM" id="MobiDB-lite"/>
    </source>
</evidence>
<feature type="region of interest" description="Disordered" evidence="2">
    <location>
        <begin position="28"/>
        <end position="51"/>
    </location>
</feature>
<dbReference type="SUPFAM" id="SSF54427">
    <property type="entry name" value="NTF2-like"/>
    <property type="match status" value="1"/>
</dbReference>
<dbReference type="STRING" id="857340.A0A086TDU1"/>
<dbReference type="Pfam" id="PF13738">
    <property type="entry name" value="Pyr_redox_3"/>
    <property type="match status" value="1"/>
</dbReference>
<dbReference type="OrthoDB" id="74360at2759"/>
<keyword evidence="4" id="KW-1185">Reference proteome</keyword>
<accession>A0A086TDU1</accession>
<dbReference type="AlphaFoldDB" id="A0A086TDU1"/>
<evidence type="ECO:0000313" key="4">
    <source>
        <dbReference type="Proteomes" id="UP000029964"/>
    </source>
</evidence>
<dbReference type="HOGENOM" id="CLU_015676_1_0_1"/>
<dbReference type="InterPro" id="IPR036188">
    <property type="entry name" value="FAD/NAD-bd_sf"/>
</dbReference>
<name>A0A086TDU1_HAPC1</name>
<evidence type="ECO:0000256" key="1">
    <source>
        <dbReference type="ARBA" id="ARBA00023002"/>
    </source>
</evidence>
<reference evidence="4" key="1">
    <citation type="journal article" date="2014" name="Genome Announc.">
        <title>Genome sequence and annotation of Acremonium chrysogenum, producer of the beta-lactam antibiotic cephalosporin C.</title>
        <authorList>
            <person name="Terfehr D."/>
            <person name="Dahlmann T.A."/>
            <person name="Specht T."/>
            <person name="Zadra I."/>
            <person name="Kuernsteiner H."/>
            <person name="Kueck U."/>
        </authorList>
    </citation>
    <scope>NUCLEOTIDE SEQUENCE [LARGE SCALE GENOMIC DNA]</scope>
    <source>
        <strain evidence="4">ATCC 11550 / CBS 779.69 / DSM 880 / IAM 14645 / JCM 23072 / IMI 49137</strain>
    </source>
</reference>
<comment type="caution">
    <text evidence="3">The sequence shown here is derived from an EMBL/GenBank/DDBJ whole genome shotgun (WGS) entry which is preliminary data.</text>
</comment>
<dbReference type="GO" id="GO:0050660">
    <property type="term" value="F:flavin adenine dinucleotide binding"/>
    <property type="evidence" value="ECO:0007669"/>
    <property type="project" value="TreeGrafter"/>
</dbReference>
<dbReference type="GO" id="GO:0004497">
    <property type="term" value="F:monooxygenase activity"/>
    <property type="evidence" value="ECO:0007669"/>
    <property type="project" value="UniProtKB-KW"/>
</dbReference>
<dbReference type="SUPFAM" id="SSF51905">
    <property type="entry name" value="FAD/NAD(P)-binding domain"/>
    <property type="match status" value="1"/>
</dbReference>
<dbReference type="Gene3D" id="3.50.50.60">
    <property type="entry name" value="FAD/NAD(P)-binding domain"/>
    <property type="match status" value="1"/>
</dbReference>
<dbReference type="InterPro" id="IPR032710">
    <property type="entry name" value="NTF2-like_dom_sf"/>
</dbReference>
<dbReference type="Proteomes" id="UP000029964">
    <property type="component" value="Unassembled WGS sequence"/>
</dbReference>
<evidence type="ECO:0000313" key="3">
    <source>
        <dbReference type="EMBL" id="KFH47523.1"/>
    </source>
</evidence>
<proteinExistence type="predicted"/>
<organism evidence="3 4">
    <name type="scientific">Hapsidospora chrysogenum (strain ATCC 11550 / CBS 779.69 / DSM 880 / IAM 14645 / JCM 23072 / IMI 49137)</name>
    <name type="common">Acremonium chrysogenum</name>
    <dbReference type="NCBI Taxonomy" id="857340"/>
    <lineage>
        <taxon>Eukaryota</taxon>
        <taxon>Fungi</taxon>
        <taxon>Dikarya</taxon>
        <taxon>Ascomycota</taxon>
        <taxon>Pezizomycotina</taxon>
        <taxon>Sordariomycetes</taxon>
        <taxon>Hypocreomycetidae</taxon>
        <taxon>Hypocreales</taxon>
        <taxon>Bionectriaceae</taxon>
        <taxon>Hapsidospora</taxon>
    </lineage>
</organism>
<dbReference type="EMBL" id="JPKY01000009">
    <property type="protein sequence ID" value="KFH47523.1"/>
    <property type="molecule type" value="Genomic_DNA"/>
</dbReference>
<dbReference type="PANTHER" id="PTHR43539:SF68">
    <property type="entry name" value="FLAVIN-BINDING MONOOXYGENASE-LIKE PROTEIN (AFU_ORTHOLOGUE AFUA_4G09220)"/>
    <property type="match status" value="1"/>
</dbReference>
<feature type="compositionally biased region" description="Low complexity" evidence="2">
    <location>
        <begin position="31"/>
        <end position="47"/>
    </location>
</feature>